<comment type="caution">
    <text evidence="1">The sequence shown here is derived from an EMBL/GenBank/DDBJ whole genome shotgun (WGS) entry which is preliminary data.</text>
</comment>
<accession>A0A6S7FN92</accession>
<reference evidence="1" key="1">
    <citation type="submission" date="2020-04" db="EMBL/GenBank/DDBJ databases">
        <authorList>
            <person name="Alioto T."/>
            <person name="Alioto T."/>
            <person name="Gomez Garrido J."/>
        </authorList>
    </citation>
    <scope>NUCLEOTIDE SEQUENCE</scope>
    <source>
        <strain evidence="1">A484AB</strain>
    </source>
</reference>
<dbReference type="EMBL" id="CACRXK020000165">
    <property type="protein sequence ID" value="CAB3979067.1"/>
    <property type="molecule type" value="Genomic_DNA"/>
</dbReference>
<sequence>MVCFKGCVLLLCLVVAINGATLRDLFNRPNYEFSDRAEADDTDTFWQNYDRLIEGYEADPTDPPCVADGELCTTNEQCIRMCSTGGPGFCDTSISPSACFPDGESGPVRDMDDGFERNFSHLRTKI</sequence>
<proteinExistence type="predicted"/>
<evidence type="ECO:0000313" key="1">
    <source>
        <dbReference type="EMBL" id="CAB3979067.1"/>
    </source>
</evidence>
<evidence type="ECO:0000313" key="2">
    <source>
        <dbReference type="Proteomes" id="UP001152795"/>
    </source>
</evidence>
<dbReference type="AlphaFoldDB" id="A0A6S7FN92"/>
<gene>
    <name evidence="1" type="ORF">PACLA_8A063434</name>
</gene>
<protein>
    <submittedName>
        <fullName evidence="1">Uncharacterized protein</fullName>
    </submittedName>
</protein>
<dbReference type="Proteomes" id="UP001152795">
    <property type="component" value="Unassembled WGS sequence"/>
</dbReference>
<name>A0A6S7FN92_PARCT</name>
<keyword evidence="2" id="KW-1185">Reference proteome</keyword>
<organism evidence="1 2">
    <name type="scientific">Paramuricea clavata</name>
    <name type="common">Red gorgonian</name>
    <name type="synonym">Violescent sea-whip</name>
    <dbReference type="NCBI Taxonomy" id="317549"/>
    <lineage>
        <taxon>Eukaryota</taxon>
        <taxon>Metazoa</taxon>
        <taxon>Cnidaria</taxon>
        <taxon>Anthozoa</taxon>
        <taxon>Octocorallia</taxon>
        <taxon>Malacalcyonacea</taxon>
        <taxon>Plexauridae</taxon>
        <taxon>Paramuricea</taxon>
    </lineage>
</organism>